<dbReference type="GO" id="GO:0007052">
    <property type="term" value="P:mitotic spindle organization"/>
    <property type="evidence" value="ECO:0000318"/>
    <property type="project" value="GO_Central"/>
</dbReference>
<proteinExistence type="inferred from homology"/>
<dbReference type="PROSITE" id="PS00108">
    <property type="entry name" value="PROTEIN_KINASE_ST"/>
    <property type="match status" value="1"/>
</dbReference>
<dbReference type="InterPro" id="IPR000719">
    <property type="entry name" value="Prot_kinase_dom"/>
</dbReference>
<evidence type="ECO:0000256" key="4">
    <source>
        <dbReference type="ARBA" id="ARBA00022741"/>
    </source>
</evidence>
<dbReference type="InterPro" id="IPR017441">
    <property type="entry name" value="Protein_kinase_ATP_BS"/>
</dbReference>
<dbReference type="PROSITE" id="PS00107">
    <property type="entry name" value="PROTEIN_KINASE_ATP"/>
    <property type="match status" value="1"/>
</dbReference>
<dbReference type="OMA" id="WEINLHR"/>
<keyword evidence="2 11" id="KW-0723">Serine/threonine-protein kinase</keyword>
<dbReference type="GO" id="GO:0005876">
    <property type="term" value="C:spindle microtubule"/>
    <property type="evidence" value="ECO:0000318"/>
    <property type="project" value="GO_Central"/>
</dbReference>
<evidence type="ECO:0000256" key="2">
    <source>
        <dbReference type="ARBA" id="ARBA00022527"/>
    </source>
</evidence>
<keyword evidence="5 12" id="KW-0418">Kinase</keyword>
<dbReference type="GO" id="GO:0032506">
    <property type="term" value="P:cytokinetic process"/>
    <property type="evidence" value="ECO:0007669"/>
    <property type="project" value="UniProtKB-ARBA"/>
</dbReference>
<dbReference type="GO" id="GO:0030496">
    <property type="term" value="C:midbody"/>
    <property type="evidence" value="ECO:0007669"/>
    <property type="project" value="UniProtKB-SubCell"/>
</dbReference>
<reference evidence="13" key="2">
    <citation type="submission" date="2022-06" db="UniProtKB">
        <authorList>
            <consortium name="EnsemblMetazoa"/>
        </authorList>
    </citation>
    <scope>IDENTIFICATION</scope>
    <source>
        <strain evidence="13">PS312</strain>
    </source>
</reference>
<dbReference type="GO" id="GO:0051233">
    <property type="term" value="C:spindle midzone"/>
    <property type="evidence" value="ECO:0000318"/>
    <property type="project" value="GO_Central"/>
</dbReference>
<keyword evidence="3 12" id="KW-0808">Transferase</keyword>
<keyword evidence="14" id="KW-1185">Reference proteome</keyword>
<dbReference type="CDD" id="cd14007">
    <property type="entry name" value="STKc_Aurora"/>
    <property type="match status" value="1"/>
</dbReference>
<evidence type="ECO:0000256" key="10">
    <source>
        <dbReference type="ARBA" id="ARBA00048679"/>
    </source>
</evidence>
<comment type="catalytic activity">
    <reaction evidence="10 12">
        <text>L-seryl-[protein] + ATP = O-phospho-L-seryl-[protein] + ADP + H(+)</text>
        <dbReference type="Rhea" id="RHEA:17989"/>
        <dbReference type="Rhea" id="RHEA-COMP:9863"/>
        <dbReference type="Rhea" id="RHEA-COMP:11604"/>
        <dbReference type="ChEBI" id="CHEBI:15378"/>
        <dbReference type="ChEBI" id="CHEBI:29999"/>
        <dbReference type="ChEBI" id="CHEBI:30616"/>
        <dbReference type="ChEBI" id="CHEBI:83421"/>
        <dbReference type="ChEBI" id="CHEBI:456216"/>
        <dbReference type="EC" id="2.7.11.1"/>
    </reaction>
</comment>
<dbReference type="SMART" id="SM00220">
    <property type="entry name" value="S_TKc"/>
    <property type="match status" value="1"/>
</dbReference>
<dbReference type="GO" id="GO:0004674">
    <property type="term" value="F:protein serine/threonine kinase activity"/>
    <property type="evidence" value="ECO:0007669"/>
    <property type="project" value="UniProtKB-KW"/>
</dbReference>
<sequence>MDNFDIGRPLGKGKFGNVYLAREKSQKFVVALKVMFKVQIGKYNVSHQLKREIEIQYHLCHPNILRCFCYFHDESRIYMVLEFAEKGELFSHLRKHGRLSEEETAKYIGQVSDALAYCHDKNVWHRDIKPENILVDGLGNLKLADFGWSVHDKTKENRNTVCGTLDYLPPEMITSNTCSTTVDNWAVGVLMYECLVGKAPFEGNGQKETLDRIKRCRVVYPNPISEEAKALISKLITLDYLNRAPMVEVAIDPWVRTRAPSFKPVFAKTHPHH</sequence>
<dbReference type="Gene3D" id="1.10.510.10">
    <property type="entry name" value="Transferase(Phosphotransferase) domain 1"/>
    <property type="match status" value="1"/>
</dbReference>
<dbReference type="GO" id="GO:0000070">
    <property type="term" value="P:mitotic sister chromatid segregation"/>
    <property type="evidence" value="ECO:0007669"/>
    <property type="project" value="UniProtKB-ARBA"/>
</dbReference>
<comment type="catalytic activity">
    <reaction evidence="9 12">
        <text>L-threonyl-[protein] + ATP = O-phospho-L-threonyl-[protein] + ADP + H(+)</text>
        <dbReference type="Rhea" id="RHEA:46608"/>
        <dbReference type="Rhea" id="RHEA-COMP:11060"/>
        <dbReference type="Rhea" id="RHEA-COMP:11605"/>
        <dbReference type="ChEBI" id="CHEBI:15378"/>
        <dbReference type="ChEBI" id="CHEBI:30013"/>
        <dbReference type="ChEBI" id="CHEBI:30616"/>
        <dbReference type="ChEBI" id="CHEBI:61977"/>
        <dbReference type="ChEBI" id="CHEBI:456216"/>
        <dbReference type="EC" id="2.7.11.1"/>
    </reaction>
</comment>
<keyword evidence="8" id="KW-0469">Meiosis</keyword>
<dbReference type="PIRSF" id="PIRSF000654">
    <property type="entry name" value="Integrin-linked_kinase"/>
    <property type="match status" value="1"/>
</dbReference>
<dbReference type="EnsemblMetazoa" id="PPA40079.1">
    <property type="protein sequence ID" value="PPA40079.1"/>
    <property type="gene ID" value="WBGene00278448"/>
</dbReference>
<dbReference type="GO" id="GO:0032465">
    <property type="term" value="P:regulation of cytokinesis"/>
    <property type="evidence" value="ECO:0000318"/>
    <property type="project" value="GO_Central"/>
</dbReference>
<dbReference type="SUPFAM" id="SSF56112">
    <property type="entry name" value="Protein kinase-like (PK-like)"/>
    <property type="match status" value="1"/>
</dbReference>
<dbReference type="PROSITE" id="PS50011">
    <property type="entry name" value="PROTEIN_KINASE_DOM"/>
    <property type="match status" value="1"/>
</dbReference>
<organism evidence="13 14">
    <name type="scientific">Pristionchus pacificus</name>
    <name type="common">Parasitic nematode worm</name>
    <dbReference type="NCBI Taxonomy" id="54126"/>
    <lineage>
        <taxon>Eukaryota</taxon>
        <taxon>Metazoa</taxon>
        <taxon>Ecdysozoa</taxon>
        <taxon>Nematoda</taxon>
        <taxon>Chromadorea</taxon>
        <taxon>Rhabditida</taxon>
        <taxon>Rhabditina</taxon>
        <taxon>Diplogasteromorpha</taxon>
        <taxon>Diplogasteroidea</taxon>
        <taxon>Neodiplogasteridae</taxon>
        <taxon>Pristionchus</taxon>
    </lineage>
</organism>
<dbReference type="InterPro" id="IPR008271">
    <property type="entry name" value="Ser/Thr_kinase_AS"/>
</dbReference>
<evidence type="ECO:0000313" key="13">
    <source>
        <dbReference type="EnsemblMetazoa" id="PPA40079.1"/>
    </source>
</evidence>
<evidence type="ECO:0000256" key="3">
    <source>
        <dbReference type="ARBA" id="ARBA00022679"/>
    </source>
</evidence>
<dbReference type="GO" id="GO:0000922">
    <property type="term" value="C:spindle pole"/>
    <property type="evidence" value="ECO:0000318"/>
    <property type="project" value="GO_Central"/>
</dbReference>
<keyword evidence="6 11" id="KW-0067">ATP-binding</keyword>
<evidence type="ECO:0000256" key="6">
    <source>
        <dbReference type="ARBA" id="ARBA00022840"/>
    </source>
</evidence>
<dbReference type="AlphaFoldDB" id="A0A454XYU0"/>
<evidence type="ECO:0000313" key="14">
    <source>
        <dbReference type="Proteomes" id="UP000005239"/>
    </source>
</evidence>
<evidence type="ECO:0000256" key="5">
    <source>
        <dbReference type="ARBA" id="ARBA00022777"/>
    </source>
</evidence>
<dbReference type="Proteomes" id="UP000005239">
    <property type="component" value="Unassembled WGS sequence"/>
</dbReference>
<dbReference type="FunFam" id="1.10.510.10:FF:000235">
    <property type="entry name" value="Serine/threonine-protein kinase ark1"/>
    <property type="match status" value="1"/>
</dbReference>
<dbReference type="GO" id="GO:0005813">
    <property type="term" value="C:centrosome"/>
    <property type="evidence" value="ECO:0000318"/>
    <property type="project" value="GO_Central"/>
</dbReference>
<accession>A0A454XYU0</accession>
<dbReference type="GO" id="GO:0005634">
    <property type="term" value="C:nucleus"/>
    <property type="evidence" value="ECO:0000318"/>
    <property type="project" value="GO_Central"/>
</dbReference>
<dbReference type="GO" id="GO:0006325">
    <property type="term" value="P:chromatin organization"/>
    <property type="evidence" value="ECO:0007669"/>
    <property type="project" value="UniProtKB-KW"/>
</dbReference>
<evidence type="ECO:0000256" key="12">
    <source>
        <dbReference type="RuleBase" id="RU367134"/>
    </source>
</evidence>
<evidence type="ECO:0000256" key="8">
    <source>
        <dbReference type="ARBA" id="ARBA00023254"/>
    </source>
</evidence>
<comment type="subcellular location">
    <subcellularLocation>
        <location evidence="1">Midbody</location>
    </subcellularLocation>
</comment>
<dbReference type="GO" id="GO:0005524">
    <property type="term" value="F:ATP binding"/>
    <property type="evidence" value="ECO:0007669"/>
    <property type="project" value="UniProtKB-UniRule"/>
</dbReference>
<evidence type="ECO:0000256" key="9">
    <source>
        <dbReference type="ARBA" id="ARBA00047899"/>
    </source>
</evidence>
<dbReference type="PANTHER" id="PTHR24350">
    <property type="entry name" value="SERINE/THREONINE-PROTEIN KINASE IAL-RELATED"/>
    <property type="match status" value="1"/>
</dbReference>
<evidence type="ECO:0000256" key="7">
    <source>
        <dbReference type="ARBA" id="ARBA00022853"/>
    </source>
</evidence>
<keyword evidence="7" id="KW-0156">Chromatin regulator</keyword>
<dbReference type="GO" id="GO:0032133">
    <property type="term" value="C:chromosome passenger complex"/>
    <property type="evidence" value="ECO:0000318"/>
    <property type="project" value="GO_Central"/>
</dbReference>
<keyword evidence="4 11" id="KW-0547">Nucleotide-binding</keyword>
<dbReference type="EC" id="2.7.11.1" evidence="12"/>
<dbReference type="GO" id="GO:0051321">
    <property type="term" value="P:meiotic cell cycle"/>
    <property type="evidence" value="ECO:0007669"/>
    <property type="project" value="UniProtKB-KW"/>
</dbReference>
<accession>A0A8R1USZ4</accession>
<dbReference type="GO" id="GO:0030261">
    <property type="term" value="P:chromosome condensation"/>
    <property type="evidence" value="ECO:0007669"/>
    <property type="project" value="UniProtKB-ARBA"/>
</dbReference>
<dbReference type="Pfam" id="PF00069">
    <property type="entry name" value="Pkinase"/>
    <property type="match status" value="1"/>
</dbReference>
<dbReference type="InterPro" id="IPR030616">
    <property type="entry name" value="Aur-like"/>
</dbReference>
<dbReference type="OrthoDB" id="377346at2759"/>
<gene>
    <name evidence="13" type="primary">WBGene00278448</name>
</gene>
<protein>
    <recommendedName>
        <fullName evidence="12">Aurora kinase</fullName>
        <ecNumber evidence="12">2.7.11.1</ecNumber>
    </recommendedName>
</protein>
<dbReference type="InterPro" id="IPR011009">
    <property type="entry name" value="Kinase-like_dom_sf"/>
</dbReference>
<name>A0A454XYU0_PRIPA</name>
<evidence type="ECO:0000256" key="11">
    <source>
        <dbReference type="RuleBase" id="RU000304"/>
    </source>
</evidence>
<reference evidence="14" key="1">
    <citation type="journal article" date="2008" name="Nat. Genet.">
        <title>The Pristionchus pacificus genome provides a unique perspective on nematode lifestyle and parasitism.</title>
        <authorList>
            <person name="Dieterich C."/>
            <person name="Clifton S.W."/>
            <person name="Schuster L.N."/>
            <person name="Chinwalla A."/>
            <person name="Delehaunty K."/>
            <person name="Dinkelacker I."/>
            <person name="Fulton L."/>
            <person name="Fulton R."/>
            <person name="Godfrey J."/>
            <person name="Minx P."/>
            <person name="Mitreva M."/>
            <person name="Roeseler W."/>
            <person name="Tian H."/>
            <person name="Witte H."/>
            <person name="Yang S.P."/>
            <person name="Wilson R.K."/>
            <person name="Sommer R.J."/>
        </authorList>
    </citation>
    <scope>NUCLEOTIDE SEQUENCE [LARGE SCALE GENOMIC DNA]</scope>
    <source>
        <strain evidence="14">PS312</strain>
    </source>
</reference>
<comment type="similarity">
    <text evidence="12">Belongs to the protein kinase superfamily. Ser/Thr protein kinase family. Aurora subfamily.</text>
</comment>
<dbReference type="FunFam" id="3.30.200.20:FF:000042">
    <property type="entry name" value="Aurora kinase A"/>
    <property type="match status" value="1"/>
</dbReference>
<evidence type="ECO:0000256" key="1">
    <source>
        <dbReference type="ARBA" id="ARBA00004214"/>
    </source>
</evidence>
<dbReference type="GO" id="GO:0000776">
    <property type="term" value="C:kinetochore"/>
    <property type="evidence" value="ECO:0000318"/>
    <property type="project" value="GO_Central"/>
</dbReference>